<evidence type="ECO:0000256" key="1">
    <source>
        <dbReference type="ARBA" id="ARBA00004651"/>
    </source>
</evidence>
<evidence type="ECO:0000256" key="5">
    <source>
        <dbReference type="ARBA" id="ARBA00022989"/>
    </source>
</evidence>
<dbReference type="PANTHER" id="PTHR43663:SF1">
    <property type="entry name" value="CHROMATE TRANSPORTER"/>
    <property type="match status" value="1"/>
</dbReference>
<organism evidence="8 9">
    <name type="scientific">[Ruminococcus] torques</name>
    <dbReference type="NCBI Taxonomy" id="33039"/>
    <lineage>
        <taxon>Bacteria</taxon>
        <taxon>Bacillati</taxon>
        <taxon>Bacillota</taxon>
        <taxon>Clostridia</taxon>
        <taxon>Lachnospirales</taxon>
        <taxon>Lachnospiraceae</taxon>
        <taxon>Mediterraneibacter</taxon>
    </lineage>
</organism>
<evidence type="ECO:0000256" key="7">
    <source>
        <dbReference type="SAM" id="Phobius"/>
    </source>
</evidence>
<feature type="transmembrane region" description="Helical" evidence="7">
    <location>
        <begin position="153"/>
        <end position="186"/>
    </location>
</feature>
<dbReference type="Proteomes" id="UP000363661">
    <property type="component" value="Unassembled WGS sequence"/>
</dbReference>
<evidence type="ECO:0000256" key="3">
    <source>
        <dbReference type="ARBA" id="ARBA00022475"/>
    </source>
</evidence>
<evidence type="ECO:0000256" key="2">
    <source>
        <dbReference type="ARBA" id="ARBA00005262"/>
    </source>
</evidence>
<dbReference type="GO" id="GO:0005886">
    <property type="term" value="C:plasma membrane"/>
    <property type="evidence" value="ECO:0007669"/>
    <property type="project" value="UniProtKB-SubCell"/>
</dbReference>
<evidence type="ECO:0000313" key="8">
    <source>
        <dbReference type="EMBL" id="VUW90832.1"/>
    </source>
</evidence>
<evidence type="ECO:0000313" key="9">
    <source>
        <dbReference type="Proteomes" id="UP000363661"/>
    </source>
</evidence>
<evidence type="ECO:0000256" key="6">
    <source>
        <dbReference type="ARBA" id="ARBA00023136"/>
    </source>
</evidence>
<keyword evidence="6 7" id="KW-0472">Membrane</keyword>
<sequence>MEEQQEKTQGKKQDKKLWKIFWSTFYLSAFTFGGGYVIVSLMKKKFVDEYHWIAEEEMLDLVAIAQSAPGAIAVNGAIVIGYKLAGIAGILTAIAGTVIPPFLIISILSAGYQAFRSNQIISLMLEGMQAGVGAVIASVTYDMGAGIVKKKDALSYVLMVGAFIASCIFEVNVVYVILICGIVGVLRALIENRITKKGSEEK</sequence>
<comment type="similarity">
    <text evidence="2">Belongs to the chromate ion transporter (CHR) (TC 2.A.51) family.</text>
</comment>
<feature type="transmembrane region" description="Helical" evidence="7">
    <location>
        <begin position="20"/>
        <end position="39"/>
    </location>
</feature>
<accession>A0A564S701</accession>
<dbReference type="PANTHER" id="PTHR43663">
    <property type="entry name" value="CHROMATE TRANSPORT PROTEIN-RELATED"/>
    <property type="match status" value="1"/>
</dbReference>
<dbReference type="Pfam" id="PF02417">
    <property type="entry name" value="Chromate_transp"/>
    <property type="match status" value="1"/>
</dbReference>
<proteinExistence type="inferred from homology"/>
<keyword evidence="3" id="KW-1003">Cell membrane</keyword>
<keyword evidence="9" id="KW-1185">Reference proteome</keyword>
<reference evidence="8 9" key="1">
    <citation type="submission" date="2019-07" db="EMBL/GenBank/DDBJ databases">
        <authorList>
            <person name="Hibberd C M."/>
            <person name="Gehrig L. J."/>
            <person name="Chang H.-W."/>
            <person name="Venkatesh S."/>
        </authorList>
    </citation>
    <scope>NUCLEOTIDE SEQUENCE [LARGE SCALE GENOMIC DNA]</scope>
    <source>
        <strain evidence="8">Ruminococcus_torques_SSTS_Bg7063</strain>
    </source>
</reference>
<feature type="transmembrane region" description="Helical" evidence="7">
    <location>
        <begin position="120"/>
        <end position="141"/>
    </location>
</feature>
<dbReference type="AlphaFoldDB" id="A0A564S701"/>
<keyword evidence="5 7" id="KW-1133">Transmembrane helix</keyword>
<gene>
    <name evidence="8" type="primary">chrA1_1</name>
    <name evidence="8" type="ORF">RTSSTS7063_00068</name>
</gene>
<dbReference type="InterPro" id="IPR003370">
    <property type="entry name" value="Chromate_transpt"/>
</dbReference>
<protein>
    <submittedName>
        <fullName evidence="8">Chromate transport protein</fullName>
    </submittedName>
</protein>
<keyword evidence="4 7" id="KW-0812">Transmembrane</keyword>
<dbReference type="RefSeq" id="WP_144366122.1">
    <property type="nucleotide sequence ID" value="NZ_CABHNA010000002.1"/>
</dbReference>
<dbReference type="InterPro" id="IPR052518">
    <property type="entry name" value="CHR_Transporter"/>
</dbReference>
<feature type="transmembrane region" description="Helical" evidence="7">
    <location>
        <begin position="86"/>
        <end position="108"/>
    </location>
</feature>
<comment type="subcellular location">
    <subcellularLocation>
        <location evidence="1">Cell membrane</location>
        <topology evidence="1">Multi-pass membrane protein</topology>
    </subcellularLocation>
</comment>
<dbReference type="EMBL" id="CABHNA010000002">
    <property type="protein sequence ID" value="VUW90832.1"/>
    <property type="molecule type" value="Genomic_DNA"/>
</dbReference>
<evidence type="ECO:0000256" key="4">
    <source>
        <dbReference type="ARBA" id="ARBA00022692"/>
    </source>
</evidence>
<name>A0A564S701_9FIRM</name>
<dbReference type="GO" id="GO:0015109">
    <property type="term" value="F:chromate transmembrane transporter activity"/>
    <property type="evidence" value="ECO:0007669"/>
    <property type="project" value="InterPro"/>
</dbReference>